<evidence type="ECO:0000256" key="1">
    <source>
        <dbReference type="ARBA" id="ARBA00001936"/>
    </source>
</evidence>
<evidence type="ECO:0000256" key="3">
    <source>
        <dbReference type="ARBA" id="ARBA00022741"/>
    </source>
</evidence>
<keyword evidence="3 5" id="KW-0547">Nucleotide-binding</keyword>
<dbReference type="GeneID" id="55821289"/>
<evidence type="ECO:0000313" key="7">
    <source>
        <dbReference type="EMBL" id="QLC49905.1"/>
    </source>
</evidence>
<dbReference type="GO" id="GO:0005524">
    <property type="term" value="F:ATP binding"/>
    <property type="evidence" value="ECO:0007669"/>
    <property type="project" value="UniProtKB-UniRule"/>
</dbReference>
<dbReference type="Gene3D" id="3.30.470.20">
    <property type="entry name" value="ATP-grasp fold, B domain"/>
    <property type="match status" value="1"/>
</dbReference>
<keyword evidence="8" id="KW-1185">Reference proteome</keyword>
<dbReference type="SUPFAM" id="SSF56059">
    <property type="entry name" value="Glutathione synthetase ATP-binding domain-like"/>
    <property type="match status" value="1"/>
</dbReference>
<dbReference type="InterPro" id="IPR052032">
    <property type="entry name" value="ATP-dep_AA_Ligase"/>
</dbReference>
<dbReference type="InterPro" id="IPR011761">
    <property type="entry name" value="ATP-grasp"/>
</dbReference>
<evidence type="ECO:0000313" key="8">
    <source>
        <dbReference type="Proteomes" id="UP000509594"/>
    </source>
</evidence>
<dbReference type="Pfam" id="PF13535">
    <property type="entry name" value="ATP-grasp_4"/>
    <property type="match status" value="1"/>
</dbReference>
<dbReference type="OrthoDB" id="125257at2157"/>
<dbReference type="RefSeq" id="WP_176964961.1">
    <property type="nucleotide sequence ID" value="NZ_CP058215.1"/>
</dbReference>
<dbReference type="PANTHER" id="PTHR43585:SF2">
    <property type="entry name" value="ATP-GRASP ENZYME FSQD"/>
    <property type="match status" value="1"/>
</dbReference>
<gene>
    <name evidence="7" type="ORF">HWN40_06400</name>
</gene>
<accession>A0A7D5INT6</accession>
<keyword evidence="2" id="KW-0436">Ligase</keyword>
<evidence type="ECO:0000259" key="6">
    <source>
        <dbReference type="PROSITE" id="PS50975"/>
    </source>
</evidence>
<name>A0A7D5INT6_9EURY</name>
<proteinExistence type="predicted"/>
<evidence type="ECO:0000256" key="5">
    <source>
        <dbReference type="PROSITE-ProRule" id="PRU00409"/>
    </source>
</evidence>
<dbReference type="GO" id="GO:0046872">
    <property type="term" value="F:metal ion binding"/>
    <property type="evidence" value="ECO:0007669"/>
    <property type="project" value="InterPro"/>
</dbReference>
<organism evidence="7 8">
    <name type="scientific">Methanolobus zinderi</name>
    <dbReference type="NCBI Taxonomy" id="536044"/>
    <lineage>
        <taxon>Archaea</taxon>
        <taxon>Methanobacteriati</taxon>
        <taxon>Methanobacteriota</taxon>
        <taxon>Stenosarchaea group</taxon>
        <taxon>Methanomicrobia</taxon>
        <taxon>Methanosarcinales</taxon>
        <taxon>Methanosarcinaceae</taxon>
        <taxon>Methanolobus</taxon>
    </lineage>
</organism>
<reference evidence="7 8" key="1">
    <citation type="submission" date="2020-06" db="EMBL/GenBank/DDBJ databases">
        <title>Methanolobus halotolerans sp. nov., isolated from a saline lake Tus in Siberia.</title>
        <authorList>
            <person name="Shen Y."/>
            <person name="Chen S.-C."/>
            <person name="Lai M.-C."/>
            <person name="Huang H.-H."/>
            <person name="Chiu H.-H."/>
            <person name="Tang S.-L."/>
            <person name="Rogozin D.Y."/>
            <person name="Degermendzhy A.G."/>
        </authorList>
    </citation>
    <scope>NUCLEOTIDE SEQUENCE [LARGE SCALE GENOMIC DNA]</scope>
    <source>
        <strain evidence="7 8">DSM 21339</strain>
    </source>
</reference>
<dbReference type="EMBL" id="CP058215">
    <property type="protein sequence ID" value="QLC49905.1"/>
    <property type="molecule type" value="Genomic_DNA"/>
</dbReference>
<evidence type="ECO:0000256" key="4">
    <source>
        <dbReference type="ARBA" id="ARBA00022840"/>
    </source>
</evidence>
<dbReference type="AlphaFoldDB" id="A0A7D5INT6"/>
<dbReference type="GO" id="GO:0016874">
    <property type="term" value="F:ligase activity"/>
    <property type="evidence" value="ECO:0007669"/>
    <property type="project" value="UniProtKB-KW"/>
</dbReference>
<dbReference type="KEGG" id="mzi:HWN40_06400"/>
<dbReference type="PANTHER" id="PTHR43585">
    <property type="entry name" value="FUMIPYRROLE BIOSYNTHESIS PROTEIN C"/>
    <property type="match status" value="1"/>
</dbReference>
<dbReference type="InterPro" id="IPR005479">
    <property type="entry name" value="CPAse_ATP-bd"/>
</dbReference>
<keyword evidence="4 5" id="KW-0067">ATP-binding</keyword>
<sequence>MKQNVFVVGMDRFNLEKLRRLPEAEECDFHAALYIDEIRNVSRYDMDALIATAEQRIKETPGGIHAVVSYFDFPATDLVPIIAKTFGIPGPDLESMLKCQHKYWSRLAQQQVIPDHIPAFHAFDPADDDPFASIGMKFPFWIKPFRSFRSFLAFRITNKEQFSKHIRKIRENIRFIHEPFIYLLKKYDMPPEIAYMKESCLAEKPLYGHQCTLEGYVFDGDVVIYGIVDSIRDRHFSSFSRYEYPSSLPDDVQNRMAGVCRRVIRHIELDYSVFNVEFFYDQSRDEVNLLEINPRISQSHADLFEKVHGVSHHRVMLQIAMGRKPDPLGKHGEFDYAAKFMHRTFEPGKVTKVPSGEEIASIADEMPGTIIKPRVSEGQQLSELQIQDSYSYELEDIFIGADSRNELVDKYHRVLEKISFSIER</sequence>
<comment type="cofactor">
    <cofactor evidence="1">
        <name>Mn(2+)</name>
        <dbReference type="ChEBI" id="CHEBI:29035"/>
    </cofactor>
</comment>
<dbReference type="PROSITE" id="PS50975">
    <property type="entry name" value="ATP_GRASP"/>
    <property type="match status" value="1"/>
</dbReference>
<feature type="domain" description="ATP-grasp" evidence="6">
    <location>
        <begin position="109"/>
        <end position="321"/>
    </location>
</feature>
<evidence type="ECO:0000256" key="2">
    <source>
        <dbReference type="ARBA" id="ARBA00022598"/>
    </source>
</evidence>
<dbReference type="PROSITE" id="PS00867">
    <property type="entry name" value="CPSASE_2"/>
    <property type="match status" value="1"/>
</dbReference>
<dbReference type="Proteomes" id="UP000509594">
    <property type="component" value="Chromosome"/>
</dbReference>
<protein>
    <submittedName>
        <fullName evidence="7">ATP-grasp domain-containing protein</fullName>
    </submittedName>
</protein>